<dbReference type="EMBL" id="FPAS01000002">
    <property type="protein sequence ID" value="SFT66529.1"/>
    <property type="molecule type" value="Genomic_DNA"/>
</dbReference>
<dbReference type="OrthoDB" id="9794572at2"/>
<gene>
    <name evidence="1" type="ORF">SAMN05216474_1642</name>
</gene>
<evidence type="ECO:0008006" key="3">
    <source>
        <dbReference type="Google" id="ProtNLM"/>
    </source>
</evidence>
<dbReference type="AlphaFoldDB" id="A0A1I6ZV11"/>
<accession>A0A1I6ZV11</accession>
<protein>
    <recommendedName>
        <fullName evidence="3">Glycosyltransferase family 9 (Heptosyltransferase)</fullName>
    </recommendedName>
</protein>
<reference evidence="1 2" key="1">
    <citation type="submission" date="2016-10" db="EMBL/GenBank/DDBJ databases">
        <authorList>
            <person name="de Groot N.N."/>
        </authorList>
    </citation>
    <scope>NUCLEOTIDE SEQUENCE [LARGE SCALE GENOMIC DNA]</scope>
    <source>
        <strain evidence="1 2">CGMCC 1.7005</strain>
    </source>
</reference>
<dbReference type="STRING" id="477690.SAMN05216474_1642"/>
<dbReference type="RefSeq" id="WP_090248123.1">
    <property type="nucleotide sequence ID" value="NZ_FPAS01000002.1"/>
</dbReference>
<evidence type="ECO:0000313" key="2">
    <source>
        <dbReference type="Proteomes" id="UP000236454"/>
    </source>
</evidence>
<keyword evidence="2" id="KW-1185">Reference proteome</keyword>
<dbReference type="Proteomes" id="UP000236454">
    <property type="component" value="Unassembled WGS sequence"/>
</dbReference>
<sequence>MNLQGEKLVLEIPYGGLGDHLFHSHLPRVAKEIGGYDKVYISSKSLFRHPDNKQLVWELNPFVDGFVDEEGKSCDLDSLVKKVGPNSSTNLLDEVMFAFGFDNGRRWNEPEVYYEPKFIPEFHKVVYDPNYLSWIGKVSDQEAMYFFKNMGIEFEAIMKIRSEKRMYVLKGNESIIETPTLFDFCDLIFSSKKLYCLTSGTATLASSFGKSAVVFYGAGQQTGFRHSKLHTYIFIKNNFRIRFLNKIKRFVNRN</sequence>
<organism evidence="1 2">
    <name type="scientific">Lishizhenia tianjinensis</name>
    <dbReference type="NCBI Taxonomy" id="477690"/>
    <lineage>
        <taxon>Bacteria</taxon>
        <taxon>Pseudomonadati</taxon>
        <taxon>Bacteroidota</taxon>
        <taxon>Flavobacteriia</taxon>
        <taxon>Flavobacteriales</taxon>
        <taxon>Crocinitomicaceae</taxon>
        <taxon>Lishizhenia</taxon>
    </lineage>
</organism>
<name>A0A1I6ZV11_9FLAO</name>
<evidence type="ECO:0000313" key="1">
    <source>
        <dbReference type="EMBL" id="SFT66529.1"/>
    </source>
</evidence>
<proteinExistence type="predicted"/>